<name>A0A7W4YVI3_9HYPH</name>
<proteinExistence type="predicted"/>
<evidence type="ECO:0000313" key="3">
    <source>
        <dbReference type="Proteomes" id="UP000532010"/>
    </source>
</evidence>
<sequence length="52" mass="5547">MGISTILLILVILLLIGAVPAWPHSRSWGYGPSGLLGIVLVILIILLLMGRL</sequence>
<evidence type="ECO:0000313" key="2">
    <source>
        <dbReference type="EMBL" id="MBB3017901.1"/>
    </source>
</evidence>
<keyword evidence="1" id="KW-0472">Membrane</keyword>
<dbReference type="InterPro" id="IPR021738">
    <property type="entry name" value="DUF3309"/>
</dbReference>
<organism evidence="2 3">
    <name type="scientific">Microvirga lupini</name>
    <dbReference type="NCBI Taxonomy" id="420324"/>
    <lineage>
        <taxon>Bacteria</taxon>
        <taxon>Pseudomonadati</taxon>
        <taxon>Pseudomonadota</taxon>
        <taxon>Alphaproteobacteria</taxon>
        <taxon>Hyphomicrobiales</taxon>
        <taxon>Methylobacteriaceae</taxon>
        <taxon>Microvirga</taxon>
    </lineage>
</organism>
<keyword evidence="3" id="KW-1185">Reference proteome</keyword>
<dbReference type="Proteomes" id="UP000532010">
    <property type="component" value="Unassembled WGS sequence"/>
</dbReference>
<dbReference type="Pfam" id="PF11752">
    <property type="entry name" value="DUF3309"/>
    <property type="match status" value="1"/>
</dbReference>
<reference evidence="2 3" key="1">
    <citation type="submission" date="2020-08" db="EMBL/GenBank/DDBJ databases">
        <title>The Agave Microbiome: Exploring the role of microbial communities in plant adaptations to desert environments.</title>
        <authorList>
            <person name="Partida-Martinez L.P."/>
        </authorList>
    </citation>
    <scope>NUCLEOTIDE SEQUENCE [LARGE SCALE GENOMIC DNA]</scope>
    <source>
        <strain evidence="2 3">AT3.9</strain>
    </source>
</reference>
<gene>
    <name evidence="2" type="ORF">FHR70_000941</name>
</gene>
<dbReference type="EMBL" id="JACHWB010000001">
    <property type="protein sequence ID" value="MBB3017901.1"/>
    <property type="molecule type" value="Genomic_DNA"/>
</dbReference>
<dbReference type="RefSeq" id="WP_183447553.1">
    <property type="nucleotide sequence ID" value="NZ_JACHWB010000001.1"/>
</dbReference>
<evidence type="ECO:0000256" key="1">
    <source>
        <dbReference type="SAM" id="Phobius"/>
    </source>
</evidence>
<accession>A0A7W4YVI3</accession>
<keyword evidence="1" id="KW-1133">Transmembrane helix</keyword>
<dbReference type="AlphaFoldDB" id="A0A7W4YVI3"/>
<protein>
    <submittedName>
        <fullName evidence="2">Carbon starvation protein CstA</fullName>
    </submittedName>
</protein>
<comment type="caution">
    <text evidence="2">The sequence shown here is derived from an EMBL/GenBank/DDBJ whole genome shotgun (WGS) entry which is preliminary data.</text>
</comment>
<feature type="transmembrane region" description="Helical" evidence="1">
    <location>
        <begin position="31"/>
        <end position="49"/>
    </location>
</feature>
<keyword evidence="1" id="KW-0812">Transmembrane</keyword>